<dbReference type="SMART" id="SM00347">
    <property type="entry name" value="HTH_MARR"/>
    <property type="match status" value="1"/>
</dbReference>
<dbReference type="PROSITE" id="PS50995">
    <property type="entry name" value="HTH_MARR_2"/>
    <property type="match status" value="1"/>
</dbReference>
<dbReference type="SUPFAM" id="SSF46785">
    <property type="entry name" value="Winged helix' DNA-binding domain"/>
    <property type="match status" value="1"/>
</dbReference>
<dbReference type="InterPro" id="IPR036388">
    <property type="entry name" value="WH-like_DNA-bd_sf"/>
</dbReference>
<dbReference type="EMBL" id="LZSX01000109">
    <property type="protein sequence ID" value="OBB78036.1"/>
    <property type="molecule type" value="Genomic_DNA"/>
</dbReference>
<dbReference type="GO" id="GO:0003700">
    <property type="term" value="F:DNA-binding transcription factor activity"/>
    <property type="evidence" value="ECO:0007669"/>
    <property type="project" value="InterPro"/>
</dbReference>
<dbReference type="InterPro" id="IPR036390">
    <property type="entry name" value="WH_DNA-bd_sf"/>
</dbReference>
<accession>A0A1A0V478</accession>
<dbReference type="AlphaFoldDB" id="A0A1A0V478"/>
<name>A0A1A0V478_9MYCO</name>
<sequence>MHSRSRRQPMSENRSGIAELDERIPFLLAQLGAHVSSDFQRRLAPMGADPRTYAVLLALASADGQSQRQLSERLGIHRNAMVVVIDQLEQRGLANRRPRPEDRRAVAVTLTAKARRLLPALHEQGRELENEIAAPLSSKERAELRRLLQRVAARAGLIPGVHPELA</sequence>
<organism evidence="2 3">
    <name type="scientific">Mycobacterium colombiense</name>
    <dbReference type="NCBI Taxonomy" id="339268"/>
    <lineage>
        <taxon>Bacteria</taxon>
        <taxon>Bacillati</taxon>
        <taxon>Actinomycetota</taxon>
        <taxon>Actinomycetes</taxon>
        <taxon>Mycobacteriales</taxon>
        <taxon>Mycobacteriaceae</taxon>
        <taxon>Mycobacterium</taxon>
        <taxon>Mycobacterium avium complex (MAC)</taxon>
    </lineage>
</organism>
<protein>
    <submittedName>
        <fullName evidence="2">MarR family transcriptional regulator</fullName>
    </submittedName>
</protein>
<dbReference type="PANTHER" id="PTHR33164:SF43">
    <property type="entry name" value="HTH-TYPE TRANSCRIPTIONAL REPRESSOR YETL"/>
    <property type="match status" value="1"/>
</dbReference>
<dbReference type="Proteomes" id="UP000091914">
    <property type="component" value="Unassembled WGS sequence"/>
</dbReference>
<evidence type="ECO:0000259" key="1">
    <source>
        <dbReference type="PROSITE" id="PS50995"/>
    </source>
</evidence>
<evidence type="ECO:0000313" key="3">
    <source>
        <dbReference type="Proteomes" id="UP000091914"/>
    </source>
</evidence>
<proteinExistence type="predicted"/>
<dbReference type="Pfam" id="PF01047">
    <property type="entry name" value="MarR"/>
    <property type="match status" value="1"/>
</dbReference>
<gene>
    <name evidence="2" type="ORF">A5760_22640</name>
</gene>
<dbReference type="Gene3D" id="1.10.10.10">
    <property type="entry name" value="Winged helix-like DNA-binding domain superfamily/Winged helix DNA-binding domain"/>
    <property type="match status" value="1"/>
</dbReference>
<dbReference type="PRINTS" id="PR00598">
    <property type="entry name" value="HTHMARR"/>
</dbReference>
<comment type="caution">
    <text evidence="2">The sequence shown here is derived from an EMBL/GenBank/DDBJ whole genome shotgun (WGS) entry which is preliminary data.</text>
</comment>
<dbReference type="GO" id="GO:0006950">
    <property type="term" value="P:response to stress"/>
    <property type="evidence" value="ECO:0007669"/>
    <property type="project" value="TreeGrafter"/>
</dbReference>
<reference evidence="2 3" key="1">
    <citation type="submission" date="2016-06" db="EMBL/GenBank/DDBJ databases">
        <authorList>
            <person name="Kjaerup R.B."/>
            <person name="Dalgaard T.S."/>
            <person name="Juul-Madsen H.R."/>
        </authorList>
    </citation>
    <scope>NUCLEOTIDE SEQUENCE [LARGE SCALE GENOMIC DNA]</scope>
    <source>
        <strain evidence="2 3">852002-51834_SCH5396731</strain>
    </source>
</reference>
<dbReference type="OrthoDB" id="4463574at2"/>
<dbReference type="InterPro" id="IPR000835">
    <property type="entry name" value="HTH_MarR-typ"/>
</dbReference>
<dbReference type="PANTHER" id="PTHR33164">
    <property type="entry name" value="TRANSCRIPTIONAL REGULATOR, MARR FAMILY"/>
    <property type="match status" value="1"/>
</dbReference>
<feature type="domain" description="HTH marR-type" evidence="1">
    <location>
        <begin position="21"/>
        <end position="153"/>
    </location>
</feature>
<dbReference type="InterPro" id="IPR039422">
    <property type="entry name" value="MarR/SlyA-like"/>
</dbReference>
<evidence type="ECO:0000313" key="2">
    <source>
        <dbReference type="EMBL" id="OBB78036.1"/>
    </source>
</evidence>